<comment type="caution">
    <text evidence="2">The sequence shown here is derived from an EMBL/GenBank/DDBJ whole genome shotgun (WGS) entry which is preliminary data.</text>
</comment>
<proteinExistence type="predicted"/>
<gene>
    <name evidence="2" type="ORF">ENR64_05770</name>
</gene>
<sequence>MPGIPIKTFNSLQETASLIKQRNLRHLGPSSGDELSDWWFDLIEEYFSCRQCGQVFHLEVEAYHGSGGALEPSSETVESVLERFATSKAIFQQIISQQRIERRHSETYQSRSKFGRTFVNVLVHVSLVCLGVWVASLVVQLFSR</sequence>
<evidence type="ECO:0000313" key="2">
    <source>
        <dbReference type="EMBL" id="HFM97270.1"/>
    </source>
</evidence>
<evidence type="ECO:0000256" key="1">
    <source>
        <dbReference type="SAM" id="Phobius"/>
    </source>
</evidence>
<dbReference type="AlphaFoldDB" id="A0A7C3KCT5"/>
<keyword evidence="1" id="KW-0812">Transmembrane</keyword>
<name>A0A7C3KCT5_9CYAN</name>
<keyword evidence="1" id="KW-1133">Transmembrane helix</keyword>
<reference evidence="2" key="1">
    <citation type="journal article" date="2020" name="mSystems">
        <title>Genome- and Community-Level Interaction Insights into Carbon Utilization and Element Cycling Functions of Hydrothermarchaeota in Hydrothermal Sediment.</title>
        <authorList>
            <person name="Zhou Z."/>
            <person name="Liu Y."/>
            <person name="Xu W."/>
            <person name="Pan J."/>
            <person name="Luo Z.H."/>
            <person name="Li M."/>
        </authorList>
    </citation>
    <scope>NUCLEOTIDE SEQUENCE [LARGE SCALE GENOMIC DNA]</scope>
    <source>
        <strain evidence="2">SpSt-418</strain>
    </source>
</reference>
<keyword evidence="1" id="KW-0472">Membrane</keyword>
<feature type="transmembrane region" description="Helical" evidence="1">
    <location>
        <begin position="118"/>
        <end position="142"/>
    </location>
</feature>
<accession>A0A7C3KCT5</accession>
<protein>
    <submittedName>
        <fullName evidence="2">Uncharacterized protein</fullName>
    </submittedName>
</protein>
<organism evidence="2">
    <name type="scientific">Oscillatoriales cyanobacterium SpSt-418</name>
    <dbReference type="NCBI Taxonomy" id="2282169"/>
    <lineage>
        <taxon>Bacteria</taxon>
        <taxon>Bacillati</taxon>
        <taxon>Cyanobacteriota</taxon>
        <taxon>Cyanophyceae</taxon>
        <taxon>Oscillatoriophycideae</taxon>
        <taxon>Oscillatoriales</taxon>
    </lineage>
</organism>
<dbReference type="EMBL" id="DSRU01000066">
    <property type="protein sequence ID" value="HFM97270.1"/>
    <property type="molecule type" value="Genomic_DNA"/>
</dbReference>